<name>A0ABQ5GJ02_9ASTR</name>
<evidence type="ECO:0000256" key="1">
    <source>
        <dbReference type="ARBA" id="ARBA00001968"/>
    </source>
</evidence>
<dbReference type="Pfam" id="PF13359">
    <property type="entry name" value="DDE_Tnp_4"/>
    <property type="match status" value="1"/>
</dbReference>
<accession>A0ABQ5GJ02</accession>
<reference evidence="9" key="1">
    <citation type="journal article" date="2022" name="Int. J. Mol. Sci.">
        <title>Draft Genome of Tanacetum Coccineum: Genomic Comparison of Closely Related Tanacetum-Family Plants.</title>
        <authorList>
            <person name="Yamashiro T."/>
            <person name="Shiraishi A."/>
            <person name="Nakayama K."/>
            <person name="Satake H."/>
        </authorList>
    </citation>
    <scope>NUCLEOTIDE SEQUENCE</scope>
</reference>
<comment type="cofactor">
    <cofactor evidence="1">
        <name>a divalent metal cation</name>
        <dbReference type="ChEBI" id="CHEBI:60240"/>
    </cofactor>
</comment>
<keyword evidence="5" id="KW-0479">Metal-binding</keyword>
<proteinExistence type="inferred from homology"/>
<comment type="similarity">
    <text evidence="3">Belongs to the HARBI1 family.</text>
</comment>
<reference evidence="9" key="2">
    <citation type="submission" date="2022-01" db="EMBL/GenBank/DDBJ databases">
        <authorList>
            <person name="Yamashiro T."/>
            <person name="Shiraishi A."/>
            <person name="Satake H."/>
            <person name="Nakayama K."/>
        </authorList>
    </citation>
    <scope>NUCLEOTIDE SEQUENCE</scope>
</reference>
<keyword evidence="7" id="KW-0539">Nucleus</keyword>
<keyword evidence="6" id="KW-0378">Hydrolase</keyword>
<evidence type="ECO:0000256" key="7">
    <source>
        <dbReference type="ARBA" id="ARBA00023242"/>
    </source>
</evidence>
<evidence type="ECO:0000256" key="4">
    <source>
        <dbReference type="ARBA" id="ARBA00022722"/>
    </source>
</evidence>
<evidence type="ECO:0000313" key="9">
    <source>
        <dbReference type="EMBL" id="GJT75692.1"/>
    </source>
</evidence>
<evidence type="ECO:0000256" key="2">
    <source>
        <dbReference type="ARBA" id="ARBA00004123"/>
    </source>
</evidence>
<dbReference type="PANTHER" id="PTHR22930">
    <property type="match status" value="1"/>
</dbReference>
<evidence type="ECO:0000313" key="10">
    <source>
        <dbReference type="Proteomes" id="UP001151760"/>
    </source>
</evidence>
<keyword evidence="4" id="KW-0540">Nuclease</keyword>
<keyword evidence="10" id="KW-1185">Reference proteome</keyword>
<sequence length="113" mass="13241">MRASVREHEQPKYIGRKGYATQNIMAACDFNMCFTFIWAGWEVTAHDTIIFNEALRRPEVKFSIPTREKYYVIDAGYPNTRGYLAPYKGTDIRYHLPDFCHRRTAAIRAPRGY</sequence>
<evidence type="ECO:0000256" key="5">
    <source>
        <dbReference type="ARBA" id="ARBA00022723"/>
    </source>
</evidence>
<gene>
    <name evidence="9" type="ORF">Tco_1042417</name>
</gene>
<evidence type="ECO:0000256" key="3">
    <source>
        <dbReference type="ARBA" id="ARBA00006958"/>
    </source>
</evidence>
<dbReference type="InterPro" id="IPR027806">
    <property type="entry name" value="HARBI1_dom"/>
</dbReference>
<comment type="caution">
    <text evidence="9">The sequence shown here is derived from an EMBL/GenBank/DDBJ whole genome shotgun (WGS) entry which is preliminary data.</text>
</comment>
<dbReference type="EMBL" id="BQNB010018554">
    <property type="protein sequence ID" value="GJT75692.1"/>
    <property type="molecule type" value="Genomic_DNA"/>
</dbReference>
<dbReference type="Proteomes" id="UP001151760">
    <property type="component" value="Unassembled WGS sequence"/>
</dbReference>
<dbReference type="InterPro" id="IPR045249">
    <property type="entry name" value="HARBI1-like"/>
</dbReference>
<comment type="subcellular location">
    <subcellularLocation>
        <location evidence="2">Nucleus</location>
    </subcellularLocation>
</comment>
<dbReference type="PROSITE" id="PS51257">
    <property type="entry name" value="PROKAR_LIPOPROTEIN"/>
    <property type="match status" value="1"/>
</dbReference>
<evidence type="ECO:0000259" key="8">
    <source>
        <dbReference type="Pfam" id="PF13359"/>
    </source>
</evidence>
<protein>
    <submittedName>
        <fullName evidence="9">Nuclease HARBI1</fullName>
    </submittedName>
</protein>
<organism evidence="9 10">
    <name type="scientific">Tanacetum coccineum</name>
    <dbReference type="NCBI Taxonomy" id="301880"/>
    <lineage>
        <taxon>Eukaryota</taxon>
        <taxon>Viridiplantae</taxon>
        <taxon>Streptophyta</taxon>
        <taxon>Embryophyta</taxon>
        <taxon>Tracheophyta</taxon>
        <taxon>Spermatophyta</taxon>
        <taxon>Magnoliopsida</taxon>
        <taxon>eudicotyledons</taxon>
        <taxon>Gunneridae</taxon>
        <taxon>Pentapetalae</taxon>
        <taxon>asterids</taxon>
        <taxon>campanulids</taxon>
        <taxon>Asterales</taxon>
        <taxon>Asteraceae</taxon>
        <taxon>Asteroideae</taxon>
        <taxon>Anthemideae</taxon>
        <taxon>Anthemidinae</taxon>
        <taxon>Tanacetum</taxon>
    </lineage>
</organism>
<dbReference type="PANTHER" id="PTHR22930:SF221">
    <property type="entry name" value="NUCLEASE HARBI1"/>
    <property type="match status" value="1"/>
</dbReference>
<evidence type="ECO:0000256" key="6">
    <source>
        <dbReference type="ARBA" id="ARBA00022801"/>
    </source>
</evidence>
<feature type="domain" description="DDE Tnp4" evidence="8">
    <location>
        <begin position="6"/>
        <end position="91"/>
    </location>
</feature>